<evidence type="ECO:0000313" key="2">
    <source>
        <dbReference type="Proteomes" id="UP000215539"/>
    </source>
</evidence>
<evidence type="ECO:0008006" key="3">
    <source>
        <dbReference type="Google" id="ProtNLM"/>
    </source>
</evidence>
<reference evidence="1 2" key="1">
    <citation type="submission" date="2017-06" db="EMBL/GenBank/DDBJ databases">
        <authorList>
            <consortium name="Pathogen Informatics"/>
        </authorList>
    </citation>
    <scope>NUCLEOTIDE SEQUENCE [LARGE SCALE GENOMIC DNA]</scope>
    <source>
        <strain evidence="1 2">NCTC12947</strain>
    </source>
</reference>
<accession>A0AAX2H0T5</accession>
<name>A0AAX2H0T5_9FLAO</name>
<evidence type="ECO:0000313" key="1">
    <source>
        <dbReference type="EMBL" id="SNV14001.1"/>
    </source>
</evidence>
<gene>
    <name evidence="1" type="ORF">SAMEA44541418_01821</name>
</gene>
<proteinExistence type="predicted"/>
<sequence>MNFREQIQQCTCMPTQESNNSYKPDTILESFITSIWCGANRFLHTEQIRGDRALCKIFDWEKAPGQDVYKRYFRKFTEENNKGTAKYFFSWLFREINFNYFTLDIDSSVILRYGDQEGAEVGYNSKKSGRKSHHSIIAFVNDLKLVANIQLRNGKSAASTGFNEFLDDTLSIFGNKKVGLVRLEHALPILFKRQSPNKRLG</sequence>
<protein>
    <recommendedName>
        <fullName evidence="3">Transposase DDE domain-containing protein</fullName>
    </recommendedName>
</protein>
<organism evidence="1 2">
    <name type="scientific">Capnocytophaga haemolytica</name>
    <dbReference type="NCBI Taxonomy" id="45243"/>
    <lineage>
        <taxon>Bacteria</taxon>
        <taxon>Pseudomonadati</taxon>
        <taxon>Bacteroidota</taxon>
        <taxon>Flavobacteriia</taxon>
        <taxon>Flavobacteriales</taxon>
        <taxon>Flavobacteriaceae</taxon>
        <taxon>Capnocytophaga</taxon>
    </lineage>
</organism>
<dbReference type="EMBL" id="LT906449">
    <property type="protein sequence ID" value="SNV14001.1"/>
    <property type="molecule type" value="Genomic_DNA"/>
</dbReference>
<dbReference type="AlphaFoldDB" id="A0AAX2H0T5"/>
<dbReference type="Proteomes" id="UP000215539">
    <property type="component" value="Chromosome 1"/>
</dbReference>